<dbReference type="EMBL" id="LN854195">
    <property type="protein sequence ID" value="CRY97689.1"/>
    <property type="molecule type" value="Genomic_DNA"/>
</dbReference>
<reference evidence="1" key="2">
    <citation type="submission" date="2015-07" db="EMBL/GenBank/DDBJ databases">
        <title>Plasmids, circular viruses and viroids from rat gut.</title>
        <authorList>
            <person name="Jorgensen T.J."/>
            <person name="Hansen M.A."/>
            <person name="Xu Z."/>
            <person name="Tabak M.A."/>
            <person name="Sorensen S.J."/>
            <person name="Hansen L.H."/>
        </authorList>
    </citation>
    <scope>NUCLEOTIDE SEQUENCE</scope>
    <source>
        <strain evidence="1">RGFK1692</strain>
    </source>
</reference>
<name>A0A0H5Q8H0_9ZZZZ</name>
<evidence type="ECO:0000313" key="1">
    <source>
        <dbReference type="EMBL" id="CRY97689.1"/>
    </source>
</evidence>
<organism evidence="1">
    <name type="scientific">uncultured prokaryote</name>
    <dbReference type="NCBI Taxonomy" id="198431"/>
    <lineage>
        <taxon>unclassified sequences</taxon>
        <taxon>environmental samples</taxon>
    </lineage>
</organism>
<sequence length="219" mass="24358">MARISVQTILKTTDNIGQNFVNNTWHFDVDEDFTTNNDLDTQTAFIFDALEDFYEDISGVLANLATTGHRFKAVDVESPAPQFPYLERVWDFGTAINQAALPHEVCVVGSFEADRESGVNQASRRGRVFLGPISLSQSDNDGRLKLTAQTTIAQAFTTLKGKEDTSGEGGWTWIIWSKTRQDFGRVTSGHVDNAFDTQRRRGIQSTLRSTWGDDSTPQG</sequence>
<proteinExistence type="predicted"/>
<reference evidence="1" key="1">
    <citation type="submission" date="2015-06" db="EMBL/GenBank/DDBJ databases">
        <authorList>
            <person name="Joergensen T."/>
        </authorList>
    </citation>
    <scope>NUCLEOTIDE SEQUENCE</scope>
    <source>
        <strain evidence="1">RGFK1692</strain>
    </source>
</reference>
<protein>
    <submittedName>
        <fullName evidence="1">Uncharacterized protein</fullName>
    </submittedName>
</protein>
<accession>A0A0H5Q8H0</accession>
<dbReference type="AlphaFoldDB" id="A0A0H5Q8H0"/>